<organism evidence="1 2">
    <name type="scientific">Clunio marinus</name>
    <dbReference type="NCBI Taxonomy" id="568069"/>
    <lineage>
        <taxon>Eukaryota</taxon>
        <taxon>Metazoa</taxon>
        <taxon>Ecdysozoa</taxon>
        <taxon>Arthropoda</taxon>
        <taxon>Hexapoda</taxon>
        <taxon>Insecta</taxon>
        <taxon>Pterygota</taxon>
        <taxon>Neoptera</taxon>
        <taxon>Endopterygota</taxon>
        <taxon>Diptera</taxon>
        <taxon>Nematocera</taxon>
        <taxon>Chironomoidea</taxon>
        <taxon>Chironomidae</taxon>
        <taxon>Clunio</taxon>
    </lineage>
</organism>
<dbReference type="EMBL" id="CVRI01000014">
    <property type="protein sequence ID" value="CRK89722.1"/>
    <property type="molecule type" value="Genomic_DNA"/>
</dbReference>
<reference evidence="1 2" key="1">
    <citation type="submission" date="2015-04" db="EMBL/GenBank/DDBJ databases">
        <authorList>
            <person name="Syromyatnikov M.Y."/>
            <person name="Popov V.N."/>
        </authorList>
    </citation>
    <scope>NUCLEOTIDE SEQUENCE [LARGE SCALE GENOMIC DNA]</scope>
</reference>
<protein>
    <submittedName>
        <fullName evidence="1">CLUMA_CG003540, isoform A</fullName>
    </submittedName>
</protein>
<gene>
    <name evidence="1" type="ORF">CLUMA_CG003540</name>
</gene>
<accession>A0A1J1HQB9</accession>
<dbReference type="Proteomes" id="UP000183832">
    <property type="component" value="Unassembled WGS sequence"/>
</dbReference>
<evidence type="ECO:0000313" key="2">
    <source>
        <dbReference type="Proteomes" id="UP000183832"/>
    </source>
</evidence>
<evidence type="ECO:0000313" key="1">
    <source>
        <dbReference type="EMBL" id="CRK89722.1"/>
    </source>
</evidence>
<dbReference type="AlphaFoldDB" id="A0A1J1HQB9"/>
<proteinExistence type="predicted"/>
<keyword evidence="2" id="KW-1185">Reference proteome</keyword>
<name>A0A1J1HQB9_9DIPT</name>
<sequence>MNKFKKHKNIENLSAERDTKKLHWNFGFSDELPFEDQNLTFTFKHDVLFVKAVTHKYLED</sequence>